<accession>A0A8X7VKF1</accession>
<gene>
    <name evidence="2" type="ORF">Bca52824_024503</name>
</gene>
<dbReference type="EMBL" id="JAAMPC010000005">
    <property type="protein sequence ID" value="KAG2312946.1"/>
    <property type="molecule type" value="Genomic_DNA"/>
</dbReference>
<comment type="caution">
    <text evidence="2">The sequence shown here is derived from an EMBL/GenBank/DDBJ whole genome shotgun (WGS) entry which is preliminary data.</text>
</comment>
<evidence type="ECO:0000313" key="3">
    <source>
        <dbReference type="Proteomes" id="UP000886595"/>
    </source>
</evidence>
<sequence length="56" mass="6427">MGLNAMAKQNIKQPYPAQMIQRRDTTKQSNGSRYGKEELAVKNRFETLSRLVNVES</sequence>
<dbReference type="OrthoDB" id="10460548at2759"/>
<organism evidence="2 3">
    <name type="scientific">Brassica carinata</name>
    <name type="common">Ethiopian mustard</name>
    <name type="synonym">Abyssinian cabbage</name>
    <dbReference type="NCBI Taxonomy" id="52824"/>
    <lineage>
        <taxon>Eukaryota</taxon>
        <taxon>Viridiplantae</taxon>
        <taxon>Streptophyta</taxon>
        <taxon>Embryophyta</taxon>
        <taxon>Tracheophyta</taxon>
        <taxon>Spermatophyta</taxon>
        <taxon>Magnoliopsida</taxon>
        <taxon>eudicotyledons</taxon>
        <taxon>Gunneridae</taxon>
        <taxon>Pentapetalae</taxon>
        <taxon>rosids</taxon>
        <taxon>malvids</taxon>
        <taxon>Brassicales</taxon>
        <taxon>Brassicaceae</taxon>
        <taxon>Brassiceae</taxon>
        <taxon>Brassica</taxon>
    </lineage>
</organism>
<proteinExistence type="predicted"/>
<evidence type="ECO:0000313" key="2">
    <source>
        <dbReference type="EMBL" id="KAG2312946.1"/>
    </source>
</evidence>
<dbReference type="Proteomes" id="UP000886595">
    <property type="component" value="Unassembled WGS sequence"/>
</dbReference>
<protein>
    <submittedName>
        <fullName evidence="2">Uncharacterized protein</fullName>
    </submittedName>
</protein>
<evidence type="ECO:0000256" key="1">
    <source>
        <dbReference type="SAM" id="MobiDB-lite"/>
    </source>
</evidence>
<name>A0A8X7VKF1_BRACI</name>
<feature type="region of interest" description="Disordered" evidence="1">
    <location>
        <begin position="1"/>
        <end position="37"/>
    </location>
</feature>
<reference evidence="2 3" key="1">
    <citation type="submission" date="2020-02" db="EMBL/GenBank/DDBJ databases">
        <authorList>
            <person name="Ma Q."/>
            <person name="Huang Y."/>
            <person name="Song X."/>
            <person name="Pei D."/>
        </authorList>
    </citation>
    <scope>NUCLEOTIDE SEQUENCE [LARGE SCALE GENOMIC DNA]</scope>
    <source>
        <strain evidence="2">Sxm20200214</strain>
        <tissue evidence="2">Leaf</tissue>
    </source>
</reference>
<dbReference type="AlphaFoldDB" id="A0A8X7VKF1"/>
<keyword evidence="3" id="KW-1185">Reference proteome</keyword>